<dbReference type="SUPFAM" id="SSF53756">
    <property type="entry name" value="UDP-Glycosyltransferase/glycogen phosphorylase"/>
    <property type="match status" value="1"/>
</dbReference>
<dbReference type="FunFam" id="3.40.50.2000:FF:000088">
    <property type="entry name" value="Glycosyltransferase"/>
    <property type="match status" value="1"/>
</dbReference>
<dbReference type="Proteomes" id="UP000554482">
    <property type="component" value="Unassembled WGS sequence"/>
</dbReference>
<gene>
    <name evidence="4" type="ORF">FRX31_032816</name>
</gene>
<keyword evidence="5" id="KW-1185">Reference proteome</keyword>
<dbReference type="FunFam" id="3.40.50.2000:FF:000037">
    <property type="entry name" value="Glycosyltransferase"/>
    <property type="match status" value="1"/>
</dbReference>
<accession>A0A7J6UY84</accession>
<dbReference type="PANTHER" id="PTHR48049:SF57">
    <property type="entry name" value="UDP-GLYCOSYLTRANSFERASE 91C1-LIKE"/>
    <property type="match status" value="1"/>
</dbReference>
<dbReference type="GO" id="GO:0035251">
    <property type="term" value="F:UDP-glucosyltransferase activity"/>
    <property type="evidence" value="ECO:0007669"/>
    <property type="project" value="InterPro"/>
</dbReference>
<dbReference type="PANTHER" id="PTHR48049">
    <property type="entry name" value="GLYCOSYLTRANSFERASE"/>
    <property type="match status" value="1"/>
</dbReference>
<name>A0A7J6UY84_THATH</name>
<dbReference type="Pfam" id="PF00201">
    <property type="entry name" value="UDPGT"/>
    <property type="match status" value="1"/>
</dbReference>
<comment type="caution">
    <text evidence="4">The sequence shown here is derived from an EMBL/GenBank/DDBJ whole genome shotgun (WGS) entry which is preliminary data.</text>
</comment>
<dbReference type="Gene3D" id="3.40.50.2000">
    <property type="entry name" value="Glycogen Phosphorylase B"/>
    <property type="match status" value="2"/>
</dbReference>
<keyword evidence="2" id="KW-0328">Glycosyltransferase</keyword>
<evidence type="ECO:0000256" key="2">
    <source>
        <dbReference type="ARBA" id="ARBA00022676"/>
    </source>
</evidence>
<protein>
    <submittedName>
        <fullName evidence="4">Udp-glycosyltransferase</fullName>
    </submittedName>
</protein>
<dbReference type="EMBL" id="JABWDY010041177">
    <property type="protein sequence ID" value="KAF5177596.1"/>
    <property type="molecule type" value="Genomic_DNA"/>
</dbReference>
<organism evidence="4 5">
    <name type="scientific">Thalictrum thalictroides</name>
    <name type="common">Rue-anemone</name>
    <name type="synonym">Anemone thalictroides</name>
    <dbReference type="NCBI Taxonomy" id="46969"/>
    <lineage>
        <taxon>Eukaryota</taxon>
        <taxon>Viridiplantae</taxon>
        <taxon>Streptophyta</taxon>
        <taxon>Embryophyta</taxon>
        <taxon>Tracheophyta</taxon>
        <taxon>Spermatophyta</taxon>
        <taxon>Magnoliopsida</taxon>
        <taxon>Ranunculales</taxon>
        <taxon>Ranunculaceae</taxon>
        <taxon>Thalictroideae</taxon>
        <taxon>Thalictrum</taxon>
    </lineage>
</organism>
<dbReference type="OrthoDB" id="5835829at2759"/>
<dbReference type="InterPro" id="IPR002213">
    <property type="entry name" value="UDP_glucos_trans"/>
</dbReference>
<evidence type="ECO:0000313" key="5">
    <source>
        <dbReference type="Proteomes" id="UP000554482"/>
    </source>
</evidence>
<keyword evidence="3 4" id="KW-0808">Transferase</keyword>
<sequence>MAASSKCLHVVMLPWFAFGHMIPFYQLSIALAKQGIRVSFITTPKNITRLPTIPTNLNHLFKFVEFKLPVVDGLPEGAEATVDISMEEIQFLKKAYDMLETEFKSFLSVESIDWIIQDFASYWVVDIAKEYGIRQIWFSVFCSVLWAFIGNPNKQRSSWETLTSPPEWMTFPSTIAFKSFEAKPLFAGAFVKNASVMTDIERIAKVVQGCQAIASKSCTEFEGGYLDVFQTVYEKPVIPVGFLPPVLPEKKKETSEGEIFKWLDQQKNKSVVYVGFGSEVKLNRDQVYEIARGLELADLPFLWALRKPTWATDDDDALPSGFGSRTGHIGMVILGWVPQLDILAHPSIGGSLFHSGWGSIIETLQHGHTLVVLPLVIDQGLNARLLLEKGLAIEVDRTDEGNFKGEDIAKALRIAMVNEEGKSVRAKAREMKPLFSDQELHYDHYIGGFVQYLKS</sequence>
<dbReference type="AlphaFoldDB" id="A0A7J6UY84"/>
<evidence type="ECO:0000313" key="4">
    <source>
        <dbReference type="EMBL" id="KAF5177596.1"/>
    </source>
</evidence>
<evidence type="ECO:0000256" key="3">
    <source>
        <dbReference type="ARBA" id="ARBA00022679"/>
    </source>
</evidence>
<comment type="similarity">
    <text evidence="1">Belongs to the UDP-glycosyltransferase family.</text>
</comment>
<evidence type="ECO:0000256" key="1">
    <source>
        <dbReference type="ARBA" id="ARBA00009995"/>
    </source>
</evidence>
<dbReference type="InterPro" id="IPR050481">
    <property type="entry name" value="UDP-glycosyltransf_plant"/>
</dbReference>
<proteinExistence type="inferred from homology"/>
<reference evidence="4 5" key="1">
    <citation type="submission" date="2020-06" db="EMBL/GenBank/DDBJ databases">
        <title>Transcriptomic and genomic resources for Thalictrum thalictroides and T. hernandezii: Facilitating candidate gene discovery in an emerging model plant lineage.</title>
        <authorList>
            <person name="Arias T."/>
            <person name="Riano-Pachon D.M."/>
            <person name="Di Stilio V.S."/>
        </authorList>
    </citation>
    <scope>NUCLEOTIDE SEQUENCE [LARGE SCALE GENOMIC DNA]</scope>
    <source>
        <strain evidence="5">cv. WT478/WT964</strain>
        <tissue evidence="4">Leaves</tissue>
    </source>
</reference>
<dbReference type="CDD" id="cd03784">
    <property type="entry name" value="GT1_Gtf-like"/>
    <property type="match status" value="1"/>
</dbReference>